<evidence type="ECO:0008006" key="5">
    <source>
        <dbReference type="Google" id="ProtNLM"/>
    </source>
</evidence>
<dbReference type="RefSeq" id="WP_111418088.1">
    <property type="nucleotide sequence ID" value="NZ_NPEX01000025.1"/>
</dbReference>
<dbReference type="OrthoDB" id="7432923at2"/>
<evidence type="ECO:0000256" key="2">
    <source>
        <dbReference type="SAM" id="SignalP"/>
    </source>
</evidence>
<evidence type="ECO:0000313" key="3">
    <source>
        <dbReference type="EMBL" id="RAI45068.1"/>
    </source>
</evidence>
<comment type="caution">
    <text evidence="3">The sequence shown here is derived from an EMBL/GenBank/DDBJ whole genome shotgun (WGS) entry which is preliminary data.</text>
</comment>
<dbReference type="AlphaFoldDB" id="A0A327LBE8"/>
<keyword evidence="4" id="KW-1185">Reference proteome</keyword>
<name>A0A327LBE8_9BRAD</name>
<dbReference type="PROSITE" id="PS51257">
    <property type="entry name" value="PROKAR_LIPOPROTEIN"/>
    <property type="match status" value="1"/>
</dbReference>
<dbReference type="Proteomes" id="UP000249130">
    <property type="component" value="Unassembled WGS sequence"/>
</dbReference>
<evidence type="ECO:0000313" key="4">
    <source>
        <dbReference type="Proteomes" id="UP000249130"/>
    </source>
</evidence>
<sequence length="176" mass="17994">MTTVSYRVLAVAAAGILLAGCESLSTFQVPSFGLGGPATTALNLESDPPGAEAKLANGASCRTPCTLPVPLAGDIAVSFTLPGYQPVTVPVQTVRSDTNPGEREFASSTVMLEPNPVYVELQPVPPPPQKRRPTAQRARASKPAVRQTRPAAAPSAPPAPATAPATIAPATPLPPQ</sequence>
<protein>
    <recommendedName>
        <fullName evidence="5">PEGA domain-containing protein</fullName>
    </recommendedName>
</protein>
<accession>A0A327LBE8</accession>
<dbReference type="EMBL" id="NPEX01000025">
    <property type="protein sequence ID" value="RAI45068.1"/>
    <property type="molecule type" value="Genomic_DNA"/>
</dbReference>
<gene>
    <name evidence="3" type="ORF">CH341_05780</name>
</gene>
<feature type="chain" id="PRO_5016418641" description="PEGA domain-containing protein" evidence="2">
    <location>
        <begin position="20"/>
        <end position="176"/>
    </location>
</feature>
<proteinExistence type="predicted"/>
<keyword evidence="2" id="KW-0732">Signal</keyword>
<feature type="signal peptide" evidence="2">
    <location>
        <begin position="1"/>
        <end position="19"/>
    </location>
</feature>
<feature type="region of interest" description="Disordered" evidence="1">
    <location>
        <begin position="116"/>
        <end position="176"/>
    </location>
</feature>
<organism evidence="3 4">
    <name type="scientific">Rhodoplanes roseus</name>
    <dbReference type="NCBI Taxonomy" id="29409"/>
    <lineage>
        <taxon>Bacteria</taxon>
        <taxon>Pseudomonadati</taxon>
        <taxon>Pseudomonadota</taxon>
        <taxon>Alphaproteobacteria</taxon>
        <taxon>Hyphomicrobiales</taxon>
        <taxon>Nitrobacteraceae</taxon>
        <taxon>Rhodoplanes</taxon>
    </lineage>
</organism>
<reference evidence="3 4" key="1">
    <citation type="submission" date="2017-07" db="EMBL/GenBank/DDBJ databases">
        <title>Draft Genome Sequences of Select Purple Nonsulfur Bacteria.</title>
        <authorList>
            <person name="Lasarre B."/>
            <person name="Mckinlay J.B."/>
        </authorList>
    </citation>
    <scope>NUCLEOTIDE SEQUENCE [LARGE SCALE GENOMIC DNA]</scope>
    <source>
        <strain evidence="3 4">DSM 5909</strain>
    </source>
</reference>
<evidence type="ECO:0000256" key="1">
    <source>
        <dbReference type="SAM" id="MobiDB-lite"/>
    </source>
</evidence>